<dbReference type="FunFam" id="3.30.540.10:FF:000003">
    <property type="entry name" value="Inositol-1-monophosphatase"/>
    <property type="match status" value="1"/>
</dbReference>
<dbReference type="Gene3D" id="3.40.190.80">
    <property type="match status" value="1"/>
</dbReference>
<dbReference type="PRINTS" id="PR00377">
    <property type="entry name" value="IMPHPHTASES"/>
</dbReference>
<protein>
    <submittedName>
        <fullName evidence="6">Histidinol-phosphate phosphatase</fullName>
    </submittedName>
</protein>
<feature type="binding site" evidence="5">
    <location>
        <position position="205"/>
    </location>
    <ligand>
        <name>Mg(2+)</name>
        <dbReference type="ChEBI" id="CHEBI:18420"/>
        <label>1</label>
        <note>catalytic</note>
    </ligand>
</feature>
<dbReference type="Gene3D" id="3.30.540.10">
    <property type="entry name" value="Fructose-1,6-Bisphosphatase, subunit A, domain 1"/>
    <property type="match status" value="1"/>
</dbReference>
<reference evidence="6 7" key="1">
    <citation type="journal article" date="2014" name="PLoS ONE">
        <title>The first complete genome sequence of the class fimbriimonadia in the phylum armatimonadetes.</title>
        <authorList>
            <person name="Hu Z.Y."/>
            <person name="Wang Y.Z."/>
            <person name="Im W.T."/>
            <person name="Wang S.Y."/>
            <person name="Zhao G.P."/>
            <person name="Zheng H.J."/>
            <person name="Quan Z.X."/>
        </authorList>
    </citation>
    <scope>NUCLEOTIDE SEQUENCE [LARGE SCALE GENOMIC DNA]</scope>
    <source>
        <strain evidence="6">Gsoil 348</strain>
    </source>
</reference>
<dbReference type="Pfam" id="PF00459">
    <property type="entry name" value="Inositol_P"/>
    <property type="match status" value="1"/>
</dbReference>
<dbReference type="OrthoDB" id="9772456at2"/>
<keyword evidence="3" id="KW-0378">Hydrolase</keyword>
<dbReference type="GO" id="GO:0046872">
    <property type="term" value="F:metal ion binding"/>
    <property type="evidence" value="ECO:0007669"/>
    <property type="project" value="UniProtKB-KW"/>
</dbReference>
<dbReference type="KEGG" id="fgi:OP10G_1056"/>
<feature type="binding site" evidence="5">
    <location>
        <position position="83"/>
    </location>
    <ligand>
        <name>Mg(2+)</name>
        <dbReference type="ChEBI" id="CHEBI:18420"/>
        <label>1</label>
        <note>catalytic</note>
    </ligand>
</feature>
<dbReference type="GO" id="GO:0008934">
    <property type="term" value="F:inositol monophosphate 1-phosphatase activity"/>
    <property type="evidence" value="ECO:0007669"/>
    <property type="project" value="TreeGrafter"/>
</dbReference>
<evidence type="ECO:0000256" key="5">
    <source>
        <dbReference type="PIRSR" id="PIRSR600760-2"/>
    </source>
</evidence>
<feature type="binding site" evidence="5">
    <location>
        <position position="80"/>
    </location>
    <ligand>
        <name>Mg(2+)</name>
        <dbReference type="ChEBI" id="CHEBI:18420"/>
        <label>1</label>
        <note>catalytic</note>
    </ligand>
</feature>
<dbReference type="InterPro" id="IPR020583">
    <property type="entry name" value="Inositol_monoP_metal-BS"/>
</dbReference>
<sequence>MSPRLAFAVEAAYRAGRSTLAHFQAGVGVDLKADLSPVTVADRNAERMIRQAIAAVYPHDAILGEEEGGASDALDRWVIDPIDGTKSFVSGVPLYATLLSYEQDGQPILGVCYFPALGEMLYAERGQGCTLNGRPCRVSAKSDLPESVLACGGPKSMIKYGRWDGFATLSGQTLATRTWSDAYGHALVASGRIEAMVDPIVTRWDLSAIKILIEEAGGKFTDFRGGDPFTSAAANDLEAVSSNGVLHEEILRAFA</sequence>
<dbReference type="PANTHER" id="PTHR20854">
    <property type="entry name" value="INOSITOL MONOPHOSPHATASE"/>
    <property type="match status" value="1"/>
</dbReference>
<evidence type="ECO:0000256" key="2">
    <source>
        <dbReference type="ARBA" id="ARBA00022723"/>
    </source>
</evidence>
<keyword evidence="4 5" id="KW-0460">Magnesium</keyword>
<feature type="binding site" evidence="5">
    <location>
        <position position="65"/>
    </location>
    <ligand>
        <name>Mg(2+)</name>
        <dbReference type="ChEBI" id="CHEBI:18420"/>
        <label>1</label>
        <note>catalytic</note>
    </ligand>
</feature>
<dbReference type="RefSeq" id="WP_025226938.1">
    <property type="nucleotide sequence ID" value="NZ_CP007139.1"/>
</dbReference>
<dbReference type="EMBL" id="CP007139">
    <property type="protein sequence ID" value="AIE84424.1"/>
    <property type="molecule type" value="Genomic_DNA"/>
</dbReference>
<evidence type="ECO:0000313" key="7">
    <source>
        <dbReference type="Proteomes" id="UP000027982"/>
    </source>
</evidence>
<keyword evidence="7" id="KW-1185">Reference proteome</keyword>
<dbReference type="eggNOG" id="COG0483">
    <property type="taxonomic scope" value="Bacteria"/>
</dbReference>
<dbReference type="GO" id="GO:0006020">
    <property type="term" value="P:inositol metabolic process"/>
    <property type="evidence" value="ECO:0007669"/>
    <property type="project" value="TreeGrafter"/>
</dbReference>
<dbReference type="GO" id="GO:0007165">
    <property type="term" value="P:signal transduction"/>
    <property type="evidence" value="ECO:0007669"/>
    <property type="project" value="TreeGrafter"/>
</dbReference>
<keyword evidence="2 5" id="KW-0479">Metal-binding</keyword>
<evidence type="ECO:0000256" key="1">
    <source>
        <dbReference type="ARBA" id="ARBA00001946"/>
    </source>
</evidence>
<name>A0A068NS31_FIMGI</name>
<organism evidence="6 7">
    <name type="scientific">Fimbriimonas ginsengisoli Gsoil 348</name>
    <dbReference type="NCBI Taxonomy" id="661478"/>
    <lineage>
        <taxon>Bacteria</taxon>
        <taxon>Bacillati</taxon>
        <taxon>Armatimonadota</taxon>
        <taxon>Fimbriimonadia</taxon>
        <taxon>Fimbriimonadales</taxon>
        <taxon>Fimbriimonadaceae</taxon>
        <taxon>Fimbriimonas</taxon>
    </lineage>
</organism>
<dbReference type="HOGENOM" id="CLU_044118_4_0_0"/>
<dbReference type="InterPro" id="IPR000760">
    <property type="entry name" value="Inositol_monophosphatase-like"/>
</dbReference>
<dbReference type="PROSITE" id="PS00629">
    <property type="entry name" value="IMP_1"/>
    <property type="match status" value="1"/>
</dbReference>
<gene>
    <name evidence="6" type="ORF">OP10G_1056</name>
</gene>
<evidence type="ECO:0000313" key="6">
    <source>
        <dbReference type="EMBL" id="AIE84424.1"/>
    </source>
</evidence>
<dbReference type="Proteomes" id="UP000027982">
    <property type="component" value="Chromosome"/>
</dbReference>
<dbReference type="SUPFAM" id="SSF56655">
    <property type="entry name" value="Carbohydrate phosphatase"/>
    <property type="match status" value="1"/>
</dbReference>
<dbReference type="STRING" id="661478.OP10G_1056"/>
<feature type="binding site" evidence="5">
    <location>
        <position position="82"/>
    </location>
    <ligand>
        <name>Mg(2+)</name>
        <dbReference type="ChEBI" id="CHEBI:18420"/>
        <label>1</label>
        <note>catalytic</note>
    </ligand>
</feature>
<dbReference type="AlphaFoldDB" id="A0A068NS31"/>
<dbReference type="PANTHER" id="PTHR20854:SF4">
    <property type="entry name" value="INOSITOL-1-MONOPHOSPHATASE-RELATED"/>
    <property type="match status" value="1"/>
</dbReference>
<accession>A0A068NS31</accession>
<evidence type="ECO:0000256" key="4">
    <source>
        <dbReference type="ARBA" id="ARBA00022842"/>
    </source>
</evidence>
<proteinExistence type="predicted"/>
<evidence type="ECO:0000256" key="3">
    <source>
        <dbReference type="ARBA" id="ARBA00022801"/>
    </source>
</evidence>
<comment type="cofactor">
    <cofactor evidence="1 5">
        <name>Mg(2+)</name>
        <dbReference type="ChEBI" id="CHEBI:18420"/>
    </cofactor>
</comment>